<evidence type="ECO:0000313" key="2">
    <source>
        <dbReference type="EMBL" id="TRX92298.1"/>
    </source>
</evidence>
<comment type="caution">
    <text evidence="2">The sequence shown here is derived from an EMBL/GenBank/DDBJ whole genome shotgun (WGS) entry which is preliminary data.</text>
</comment>
<dbReference type="PRINTS" id="PR00413">
    <property type="entry name" value="HADHALOGNASE"/>
</dbReference>
<keyword evidence="1" id="KW-0378">Hydrolase</keyword>
<sequence length="566" mass="63308">MSNYQPEIDPKWRPKAIVFDLLTALINSWELWDASTPSGTPTEGRRWRDRYLQITFGAGTYVPYEDLVKQAAQDVGLPPSAPDALLREWEHLPAWPEAGDILRSLRKRGYKLAVVTNCSRHLGHLAARGVEKSASEGSEEGFTFDAVVTAEESGFYKPVKAAYEAILATISVDPGDVLFVAGSAGDVQGATDAGMKVVWHNKVGLAKKGTAVPLNEGHSLNDVLKAFLFKYYLPATFQVSSITAPSSMANALGLLDLPVEMSVEVLLFAFLNSSEDVLNLAISCKAMYGIFKNHKTSIFLWFLSQMDPKELAIATAHYHAAIVPCRCTKDFGAPVPQDQNDYLSKITDFCEQHLGKQGTELRIQLQDFTFPMVAHIRDIHLIIRRIATELAPNIIIPTDRWPAPSSVEMAKISEALYVVDLVRLLLLKTLVASSQHAGFDVSQRERAFTKFWSCFAPRVRQQAEIVGWAIFHCLQYDGPIEPWYYSISDAGFTTFLFWRGMKGIDLIIRDGISEDDKRLHTLMVKDPRFKVIRDMHSQLPNCWSEGSYYPRTVDTVTRAWIQGLGT</sequence>
<dbReference type="InterPro" id="IPR023214">
    <property type="entry name" value="HAD_sf"/>
</dbReference>
<dbReference type="InterPro" id="IPR006439">
    <property type="entry name" value="HAD-SF_hydro_IA"/>
</dbReference>
<dbReference type="Gene3D" id="1.10.150.240">
    <property type="entry name" value="Putative phosphatase, domain 2"/>
    <property type="match status" value="1"/>
</dbReference>
<dbReference type="SFLD" id="SFLDG01129">
    <property type="entry name" value="C1.5:_HAD__Beta-PGM__Phosphata"/>
    <property type="match status" value="1"/>
</dbReference>
<name>A0A553HWG8_9PEZI</name>
<evidence type="ECO:0000313" key="3">
    <source>
        <dbReference type="Proteomes" id="UP000319160"/>
    </source>
</evidence>
<dbReference type="InterPro" id="IPR023198">
    <property type="entry name" value="PGP-like_dom2"/>
</dbReference>
<dbReference type="PANTHER" id="PTHR43316:SF3">
    <property type="entry name" value="HALOACID DEHALOGENASE, TYPE II (AFU_ORTHOLOGUE AFUA_2G07750)-RELATED"/>
    <property type="match status" value="1"/>
</dbReference>
<dbReference type="InterPro" id="IPR036412">
    <property type="entry name" value="HAD-like_sf"/>
</dbReference>
<dbReference type="Pfam" id="PF00702">
    <property type="entry name" value="Hydrolase"/>
    <property type="match status" value="1"/>
</dbReference>
<dbReference type="GO" id="GO:0016791">
    <property type="term" value="F:phosphatase activity"/>
    <property type="evidence" value="ECO:0007669"/>
    <property type="project" value="UniProtKB-ARBA"/>
</dbReference>
<dbReference type="AlphaFoldDB" id="A0A553HWG8"/>
<dbReference type="STRING" id="2512241.A0A553HWG8"/>
<dbReference type="SUPFAM" id="SSF56784">
    <property type="entry name" value="HAD-like"/>
    <property type="match status" value="1"/>
</dbReference>
<accession>A0A553HWG8</accession>
<proteinExistence type="predicted"/>
<dbReference type="PANTHER" id="PTHR43316">
    <property type="entry name" value="HYDROLASE, HALOACID DELAHOGENASE-RELATED"/>
    <property type="match status" value="1"/>
</dbReference>
<keyword evidence="3" id="KW-1185">Reference proteome</keyword>
<evidence type="ECO:0000256" key="1">
    <source>
        <dbReference type="ARBA" id="ARBA00022801"/>
    </source>
</evidence>
<dbReference type="Gene3D" id="3.40.50.1000">
    <property type="entry name" value="HAD superfamily/HAD-like"/>
    <property type="match status" value="1"/>
</dbReference>
<dbReference type="SFLD" id="SFLDS00003">
    <property type="entry name" value="Haloacid_Dehalogenase"/>
    <property type="match status" value="1"/>
</dbReference>
<reference evidence="3" key="1">
    <citation type="submission" date="2019-06" db="EMBL/GenBank/DDBJ databases">
        <title>Draft genome sequence of the griseofulvin-producing fungus Xylaria cubensis strain G536.</title>
        <authorList>
            <person name="Mead M.E."/>
            <person name="Raja H.A."/>
            <person name="Steenwyk J.L."/>
            <person name="Knowles S.L."/>
            <person name="Oberlies N.H."/>
            <person name="Rokas A."/>
        </authorList>
    </citation>
    <scope>NUCLEOTIDE SEQUENCE [LARGE SCALE GENOMIC DNA]</scope>
    <source>
        <strain evidence="3">G536</strain>
    </source>
</reference>
<gene>
    <name evidence="2" type="ORF">FHL15_006913</name>
</gene>
<organism evidence="2 3">
    <name type="scientific">Xylaria flabelliformis</name>
    <dbReference type="NCBI Taxonomy" id="2512241"/>
    <lineage>
        <taxon>Eukaryota</taxon>
        <taxon>Fungi</taxon>
        <taxon>Dikarya</taxon>
        <taxon>Ascomycota</taxon>
        <taxon>Pezizomycotina</taxon>
        <taxon>Sordariomycetes</taxon>
        <taxon>Xylariomycetidae</taxon>
        <taxon>Xylariales</taxon>
        <taxon>Xylariaceae</taxon>
        <taxon>Xylaria</taxon>
    </lineage>
</organism>
<protein>
    <submittedName>
        <fullName evidence="2">Uncharacterized protein</fullName>
    </submittedName>
</protein>
<dbReference type="Proteomes" id="UP000319160">
    <property type="component" value="Unassembled WGS sequence"/>
</dbReference>
<dbReference type="OrthoDB" id="20198at2759"/>
<dbReference type="EMBL" id="VFLP01000038">
    <property type="protein sequence ID" value="TRX92298.1"/>
    <property type="molecule type" value="Genomic_DNA"/>
</dbReference>
<dbReference type="InterPro" id="IPR051540">
    <property type="entry name" value="S-2-haloacid_dehalogenase"/>
</dbReference>